<comment type="cofactor">
    <cofactor evidence="6">
        <name>Zn(2+)</name>
        <dbReference type="ChEBI" id="CHEBI:29105"/>
    </cofactor>
    <text evidence="6">Binds 1 zinc ion.</text>
</comment>
<dbReference type="CDD" id="cd09608">
    <property type="entry name" value="M3B_PepF"/>
    <property type="match status" value="1"/>
</dbReference>
<evidence type="ECO:0000259" key="7">
    <source>
        <dbReference type="Pfam" id="PF01432"/>
    </source>
</evidence>
<keyword evidence="5 6" id="KW-0482">Metalloprotease</keyword>
<dbReference type="Gene3D" id="1.20.140.70">
    <property type="entry name" value="Oligopeptidase f, N-terminal domain"/>
    <property type="match status" value="1"/>
</dbReference>
<evidence type="ECO:0000256" key="3">
    <source>
        <dbReference type="ARBA" id="ARBA00022801"/>
    </source>
</evidence>
<dbReference type="NCBIfam" id="TIGR00181">
    <property type="entry name" value="pepF"/>
    <property type="match status" value="1"/>
</dbReference>
<keyword evidence="3 6" id="KW-0378">Hydrolase</keyword>
<organism evidence="9 10">
    <name type="scientific">Mycoplasma seminis</name>
    <dbReference type="NCBI Taxonomy" id="512749"/>
    <lineage>
        <taxon>Bacteria</taxon>
        <taxon>Bacillati</taxon>
        <taxon>Mycoplasmatota</taxon>
        <taxon>Mollicutes</taxon>
        <taxon>Mycoplasmataceae</taxon>
        <taxon>Mycoplasma</taxon>
    </lineage>
</organism>
<accession>A0ABY9HC46</accession>
<dbReference type="Gene3D" id="1.10.287.830">
    <property type="entry name" value="putative peptidase helix hairpin domain like"/>
    <property type="match status" value="1"/>
</dbReference>
<dbReference type="Gene3D" id="1.10.1370.20">
    <property type="entry name" value="Oligoendopeptidase f, C-terminal domain"/>
    <property type="match status" value="1"/>
</dbReference>
<dbReference type="InterPro" id="IPR045090">
    <property type="entry name" value="Pept_M3A_M3B"/>
</dbReference>
<comment type="similarity">
    <text evidence="6">Belongs to the peptidase M3B family.</text>
</comment>
<dbReference type="InterPro" id="IPR001567">
    <property type="entry name" value="Pept_M3A_M3B_dom"/>
</dbReference>
<comment type="function">
    <text evidence="6">Has oligopeptidase activity and degrades a variety of small bioactive peptides.</text>
</comment>
<evidence type="ECO:0000256" key="2">
    <source>
        <dbReference type="ARBA" id="ARBA00022723"/>
    </source>
</evidence>
<name>A0ABY9HC46_9MOLU</name>
<dbReference type="PANTHER" id="PTHR11804">
    <property type="entry name" value="PROTEASE M3 THIMET OLIGOPEPTIDASE-RELATED"/>
    <property type="match status" value="1"/>
</dbReference>
<keyword evidence="2 6" id="KW-0479">Metal-binding</keyword>
<evidence type="ECO:0000313" key="9">
    <source>
        <dbReference type="EMBL" id="WLP85831.1"/>
    </source>
</evidence>
<dbReference type="Pfam" id="PF08439">
    <property type="entry name" value="Peptidase_M3_N"/>
    <property type="match status" value="1"/>
</dbReference>
<feature type="domain" description="Oligopeptidase F N-terminal" evidence="8">
    <location>
        <begin position="123"/>
        <end position="181"/>
    </location>
</feature>
<keyword evidence="1 6" id="KW-0645">Protease</keyword>
<proteinExistence type="inferred from homology"/>
<reference evidence="9" key="1">
    <citation type="submission" date="2023-08" db="EMBL/GenBank/DDBJ databases">
        <title>Complete genome sequence of Mycoplasma seminis 2200.</title>
        <authorList>
            <person name="Spergser J."/>
        </authorList>
    </citation>
    <scope>NUCLEOTIDE SEQUENCE [LARGE SCALE GENOMIC DNA]</scope>
    <source>
        <strain evidence="9">2200</strain>
    </source>
</reference>
<gene>
    <name evidence="9" type="primary">pepF</name>
    <name evidence="9" type="ORF">Q8852_01645</name>
</gene>
<dbReference type="RefSeq" id="WP_305938254.1">
    <property type="nucleotide sequence ID" value="NZ_CP132191.1"/>
</dbReference>
<dbReference type="InterPro" id="IPR042088">
    <property type="entry name" value="OligoPept_F_C"/>
</dbReference>
<protein>
    <recommendedName>
        <fullName evidence="6">Oligopeptidase F</fullName>
        <ecNumber evidence="6">3.4.24.-</ecNumber>
    </recommendedName>
</protein>
<sequence length="612" mass="72224">MSVKQYKKYADVPKQYRWDLEAILEGKQLEDWIQEYKEISQKRIKNKDTKYNNVESYLADLKDSEVQTIIDFKISNYLSNNHNINIVDPKFKQLSQDWEFLQQQLGEEFGSEANRFFKHIEQMKVWKDLSELQLYKRGIVDLIDEYEHKLSDEVEEYLIKSALGEPDPHNIFSILTDSELQYGYISLSDKKKVKLNPTNRVKFMKSNNKEVRKQAYNNYWNAYYQHKESLSETLYQHFKQITTEAKIRNYPSAVEMLTNPDKVTNDILQTLFSEVSSHLDIFKKYKKAYNKFYKAKFKEDMQKWDTARELVDVKSQYTVEEAKDIVSHATLPFGEEYNKQVTKAFNENWVDYMPVDNKRSGAYSIGGTYGIEKKYILMNFDGELGSVETLAHELGHSMHSYFSSKYQPLVNSQYPIFLAEIASIFNELMLFDYLLKTSNDDKLKFKILSNMISGFIGTVLRQVEWANYEYDLYNAISEGKASGSYESISHIYYNNSLKYKINKNKQNKYKEKENLGCIYVPHYYYGFYVYKYAIGQLVANFFFAKYQKEGTAALENYINNFLKAGCSDYPIEILRKVGVDLNSKEFYELGFNYVDKLIKEWIKLGNKLFKIK</sequence>
<dbReference type="EMBL" id="CP132191">
    <property type="protein sequence ID" value="WLP85831.1"/>
    <property type="molecule type" value="Genomic_DNA"/>
</dbReference>
<evidence type="ECO:0000313" key="10">
    <source>
        <dbReference type="Proteomes" id="UP001237011"/>
    </source>
</evidence>
<feature type="domain" description="Peptidase M3A/M3B catalytic" evidence="7">
    <location>
        <begin position="203"/>
        <end position="589"/>
    </location>
</feature>
<dbReference type="EC" id="3.4.24.-" evidence="6"/>
<evidence type="ECO:0000256" key="1">
    <source>
        <dbReference type="ARBA" id="ARBA00022670"/>
    </source>
</evidence>
<keyword evidence="4 6" id="KW-0862">Zinc</keyword>
<keyword evidence="10" id="KW-1185">Reference proteome</keyword>
<evidence type="ECO:0000256" key="4">
    <source>
        <dbReference type="ARBA" id="ARBA00022833"/>
    </source>
</evidence>
<evidence type="ECO:0000259" key="8">
    <source>
        <dbReference type="Pfam" id="PF08439"/>
    </source>
</evidence>
<evidence type="ECO:0000256" key="6">
    <source>
        <dbReference type="RuleBase" id="RU368091"/>
    </source>
</evidence>
<dbReference type="Pfam" id="PF01432">
    <property type="entry name" value="Peptidase_M3"/>
    <property type="match status" value="1"/>
</dbReference>
<dbReference type="InterPro" id="IPR004438">
    <property type="entry name" value="Peptidase_M3B"/>
</dbReference>
<dbReference type="SUPFAM" id="SSF55486">
    <property type="entry name" value="Metalloproteases ('zincins'), catalytic domain"/>
    <property type="match status" value="1"/>
</dbReference>
<dbReference type="PANTHER" id="PTHR11804:SF84">
    <property type="entry name" value="SACCHAROLYSIN"/>
    <property type="match status" value="1"/>
</dbReference>
<dbReference type="InterPro" id="IPR013647">
    <property type="entry name" value="OligopepF_N_dom"/>
</dbReference>
<dbReference type="Proteomes" id="UP001237011">
    <property type="component" value="Chromosome"/>
</dbReference>
<evidence type="ECO:0000256" key="5">
    <source>
        <dbReference type="ARBA" id="ARBA00023049"/>
    </source>
</evidence>